<proteinExistence type="predicted"/>
<accession>A0A5B7HN71</accession>
<name>A0A5B7HN71_PORTR</name>
<evidence type="ECO:0000313" key="1">
    <source>
        <dbReference type="EMBL" id="MPC69994.1"/>
    </source>
</evidence>
<gene>
    <name evidence="1" type="ORF">E2C01_064228</name>
</gene>
<dbReference type="EMBL" id="VSRR010030326">
    <property type="protein sequence ID" value="MPC69994.1"/>
    <property type="molecule type" value="Genomic_DNA"/>
</dbReference>
<sequence length="35" mass="3957">MVNMRLLGEGRHEGLLWSGAILTRKPFEDNDPICS</sequence>
<dbReference type="Proteomes" id="UP000324222">
    <property type="component" value="Unassembled WGS sequence"/>
</dbReference>
<organism evidence="1 2">
    <name type="scientific">Portunus trituberculatus</name>
    <name type="common">Swimming crab</name>
    <name type="synonym">Neptunus trituberculatus</name>
    <dbReference type="NCBI Taxonomy" id="210409"/>
    <lineage>
        <taxon>Eukaryota</taxon>
        <taxon>Metazoa</taxon>
        <taxon>Ecdysozoa</taxon>
        <taxon>Arthropoda</taxon>
        <taxon>Crustacea</taxon>
        <taxon>Multicrustacea</taxon>
        <taxon>Malacostraca</taxon>
        <taxon>Eumalacostraca</taxon>
        <taxon>Eucarida</taxon>
        <taxon>Decapoda</taxon>
        <taxon>Pleocyemata</taxon>
        <taxon>Brachyura</taxon>
        <taxon>Eubrachyura</taxon>
        <taxon>Portunoidea</taxon>
        <taxon>Portunidae</taxon>
        <taxon>Portuninae</taxon>
        <taxon>Portunus</taxon>
    </lineage>
</organism>
<protein>
    <submittedName>
        <fullName evidence="1">Uncharacterized protein</fullName>
    </submittedName>
</protein>
<dbReference type="AlphaFoldDB" id="A0A5B7HN71"/>
<keyword evidence="2" id="KW-1185">Reference proteome</keyword>
<comment type="caution">
    <text evidence="1">The sequence shown here is derived from an EMBL/GenBank/DDBJ whole genome shotgun (WGS) entry which is preliminary data.</text>
</comment>
<evidence type="ECO:0000313" key="2">
    <source>
        <dbReference type="Proteomes" id="UP000324222"/>
    </source>
</evidence>
<reference evidence="1 2" key="1">
    <citation type="submission" date="2019-05" db="EMBL/GenBank/DDBJ databases">
        <title>Another draft genome of Portunus trituberculatus and its Hox gene families provides insights of decapod evolution.</title>
        <authorList>
            <person name="Jeong J.-H."/>
            <person name="Song I."/>
            <person name="Kim S."/>
            <person name="Choi T."/>
            <person name="Kim D."/>
            <person name="Ryu S."/>
            <person name="Kim W."/>
        </authorList>
    </citation>
    <scope>NUCLEOTIDE SEQUENCE [LARGE SCALE GENOMIC DNA]</scope>
    <source>
        <tissue evidence="1">Muscle</tissue>
    </source>
</reference>